<feature type="chain" id="PRO_5042859980" description="Cyanovirin-N domain-containing protein" evidence="1">
    <location>
        <begin position="19"/>
        <end position="170"/>
    </location>
</feature>
<gene>
    <name evidence="3" type="ORF">QBC37DRAFT_445375</name>
</gene>
<proteinExistence type="predicted"/>
<dbReference type="InterPro" id="IPR036673">
    <property type="entry name" value="Cyanovirin-N_sf"/>
</dbReference>
<dbReference type="InterPro" id="IPR011058">
    <property type="entry name" value="Cyanovirin-N"/>
</dbReference>
<dbReference type="SMART" id="SM01111">
    <property type="entry name" value="CVNH"/>
    <property type="match status" value="1"/>
</dbReference>
<protein>
    <recommendedName>
        <fullName evidence="2">Cyanovirin-N domain-containing protein</fullName>
    </recommendedName>
</protein>
<dbReference type="SUPFAM" id="SSF51322">
    <property type="entry name" value="Cyanovirin-N"/>
    <property type="match status" value="1"/>
</dbReference>
<accession>A0AAN7BE93</accession>
<organism evidence="3 4">
    <name type="scientific">Rhypophila decipiens</name>
    <dbReference type="NCBI Taxonomy" id="261697"/>
    <lineage>
        <taxon>Eukaryota</taxon>
        <taxon>Fungi</taxon>
        <taxon>Dikarya</taxon>
        <taxon>Ascomycota</taxon>
        <taxon>Pezizomycotina</taxon>
        <taxon>Sordariomycetes</taxon>
        <taxon>Sordariomycetidae</taxon>
        <taxon>Sordariales</taxon>
        <taxon>Naviculisporaceae</taxon>
        <taxon>Rhypophila</taxon>
    </lineage>
</organism>
<evidence type="ECO:0000259" key="2">
    <source>
        <dbReference type="SMART" id="SM01111"/>
    </source>
</evidence>
<evidence type="ECO:0000313" key="3">
    <source>
        <dbReference type="EMBL" id="KAK4220162.1"/>
    </source>
</evidence>
<dbReference type="Gene3D" id="2.30.60.10">
    <property type="entry name" value="Cyanovirin-N"/>
    <property type="match status" value="1"/>
</dbReference>
<evidence type="ECO:0000313" key="4">
    <source>
        <dbReference type="Proteomes" id="UP001301769"/>
    </source>
</evidence>
<feature type="signal peptide" evidence="1">
    <location>
        <begin position="1"/>
        <end position="18"/>
    </location>
</feature>
<dbReference type="Pfam" id="PF08881">
    <property type="entry name" value="CVNH"/>
    <property type="match status" value="1"/>
</dbReference>
<reference evidence="3" key="1">
    <citation type="journal article" date="2023" name="Mol. Phylogenet. Evol.">
        <title>Genome-scale phylogeny and comparative genomics of the fungal order Sordariales.</title>
        <authorList>
            <person name="Hensen N."/>
            <person name="Bonometti L."/>
            <person name="Westerberg I."/>
            <person name="Brannstrom I.O."/>
            <person name="Guillou S."/>
            <person name="Cros-Aarteil S."/>
            <person name="Calhoun S."/>
            <person name="Haridas S."/>
            <person name="Kuo A."/>
            <person name="Mondo S."/>
            <person name="Pangilinan J."/>
            <person name="Riley R."/>
            <person name="LaButti K."/>
            <person name="Andreopoulos B."/>
            <person name="Lipzen A."/>
            <person name="Chen C."/>
            <person name="Yan M."/>
            <person name="Daum C."/>
            <person name="Ng V."/>
            <person name="Clum A."/>
            <person name="Steindorff A."/>
            <person name="Ohm R.A."/>
            <person name="Martin F."/>
            <person name="Silar P."/>
            <person name="Natvig D.O."/>
            <person name="Lalanne C."/>
            <person name="Gautier V."/>
            <person name="Ament-Velasquez S.L."/>
            <person name="Kruys A."/>
            <person name="Hutchinson M.I."/>
            <person name="Powell A.J."/>
            <person name="Barry K."/>
            <person name="Miller A.N."/>
            <person name="Grigoriev I.V."/>
            <person name="Debuchy R."/>
            <person name="Gladieux P."/>
            <person name="Hiltunen Thoren M."/>
            <person name="Johannesson H."/>
        </authorList>
    </citation>
    <scope>NUCLEOTIDE SEQUENCE</scope>
    <source>
        <strain evidence="3">PSN293</strain>
    </source>
</reference>
<evidence type="ECO:0000256" key="1">
    <source>
        <dbReference type="SAM" id="SignalP"/>
    </source>
</evidence>
<keyword evidence="4" id="KW-1185">Reference proteome</keyword>
<dbReference type="Proteomes" id="UP001301769">
    <property type="component" value="Unassembled WGS sequence"/>
</dbReference>
<dbReference type="EMBL" id="MU858045">
    <property type="protein sequence ID" value="KAK4220162.1"/>
    <property type="molecule type" value="Genomic_DNA"/>
</dbReference>
<reference evidence="3" key="2">
    <citation type="submission" date="2023-05" db="EMBL/GenBank/DDBJ databases">
        <authorList>
            <consortium name="Lawrence Berkeley National Laboratory"/>
            <person name="Steindorff A."/>
            <person name="Hensen N."/>
            <person name="Bonometti L."/>
            <person name="Westerberg I."/>
            <person name="Brannstrom I.O."/>
            <person name="Guillou S."/>
            <person name="Cros-Aarteil S."/>
            <person name="Calhoun S."/>
            <person name="Haridas S."/>
            <person name="Kuo A."/>
            <person name="Mondo S."/>
            <person name="Pangilinan J."/>
            <person name="Riley R."/>
            <person name="Labutti K."/>
            <person name="Andreopoulos B."/>
            <person name="Lipzen A."/>
            <person name="Chen C."/>
            <person name="Yanf M."/>
            <person name="Daum C."/>
            <person name="Ng V."/>
            <person name="Clum A."/>
            <person name="Ohm R."/>
            <person name="Martin F."/>
            <person name="Silar P."/>
            <person name="Natvig D."/>
            <person name="Lalanne C."/>
            <person name="Gautier V."/>
            <person name="Ament-Velasquez S.L."/>
            <person name="Kruys A."/>
            <person name="Hutchinson M.I."/>
            <person name="Powell A.J."/>
            <person name="Barry K."/>
            <person name="Miller A.N."/>
            <person name="Grigoriev I.V."/>
            <person name="Debuchy R."/>
            <person name="Gladieux P."/>
            <person name="Thoren M.H."/>
            <person name="Johannesson H."/>
        </authorList>
    </citation>
    <scope>NUCLEOTIDE SEQUENCE</scope>
    <source>
        <strain evidence="3">PSN293</strain>
    </source>
</reference>
<feature type="domain" description="Cyanovirin-N" evidence="2">
    <location>
        <begin position="55"/>
        <end position="167"/>
    </location>
</feature>
<keyword evidence="1" id="KW-0732">Signal</keyword>
<comment type="caution">
    <text evidence="3">The sequence shown here is derived from an EMBL/GenBank/DDBJ whole genome shotgun (WGS) entry which is preliminary data.</text>
</comment>
<dbReference type="AlphaFoldDB" id="A0AAN7BE93"/>
<sequence>MQFLNLALLMASASAVLASPVATPAPAAAAAAAPAPGFLDLVPESTSSGSLSKRSFVGSCRNCQIAPYPSQRTQDLSCDCRNERGDYIMAYLNLDTCYINSNGTPKLKKNGNPTFSSGCHWTNKGKQVEGSKSWMVESECSRNGNEWIRSTWDLNNNIHNSNGKLRCDAA</sequence>
<name>A0AAN7BE93_9PEZI</name>